<evidence type="ECO:0000313" key="11">
    <source>
        <dbReference type="Proteomes" id="UP001596303"/>
    </source>
</evidence>
<dbReference type="EMBL" id="JBHSSW010000066">
    <property type="protein sequence ID" value="MFC6199834.1"/>
    <property type="molecule type" value="Genomic_DNA"/>
</dbReference>
<dbReference type="RefSeq" id="WP_377381346.1">
    <property type="nucleotide sequence ID" value="NZ_JBHSSW010000066.1"/>
</dbReference>
<dbReference type="InterPro" id="IPR018448">
    <property type="entry name" value="TatB"/>
</dbReference>
<name>A0ABW1SF46_9PROT</name>
<dbReference type="PANTHER" id="PTHR33162">
    <property type="entry name" value="SEC-INDEPENDENT PROTEIN TRANSLOCASE PROTEIN TATA, CHLOROPLASTIC"/>
    <property type="match status" value="1"/>
</dbReference>
<sequence>MLPQFGLSELLLLGIAALIVVGPKDLPMMMRKLGQWVGQAKKMANEFRGAFDDIARQAELDELRSEIESLKKDNQLDKAMSDLKDAEKDINASVMSETKGDT</sequence>
<feature type="transmembrane region" description="Helical" evidence="9">
    <location>
        <begin position="6"/>
        <end position="23"/>
    </location>
</feature>
<evidence type="ECO:0000256" key="4">
    <source>
        <dbReference type="ARBA" id="ARBA00022692"/>
    </source>
</evidence>
<evidence type="ECO:0000256" key="5">
    <source>
        <dbReference type="ARBA" id="ARBA00022927"/>
    </source>
</evidence>
<keyword evidence="4 9" id="KW-0812">Transmembrane</keyword>
<protein>
    <submittedName>
        <fullName evidence="10">Sec-independent protein translocase protein TatB</fullName>
    </submittedName>
</protein>
<keyword evidence="7" id="KW-0811">Translocation</keyword>
<dbReference type="PRINTS" id="PR01506">
    <property type="entry name" value="TATBPROTEIN"/>
</dbReference>
<evidence type="ECO:0000313" key="10">
    <source>
        <dbReference type="EMBL" id="MFC6199834.1"/>
    </source>
</evidence>
<dbReference type="InterPro" id="IPR003369">
    <property type="entry name" value="TatA/B/E"/>
</dbReference>
<dbReference type="Proteomes" id="UP001596303">
    <property type="component" value="Unassembled WGS sequence"/>
</dbReference>
<keyword evidence="3" id="KW-1003">Cell membrane</keyword>
<evidence type="ECO:0000256" key="8">
    <source>
        <dbReference type="ARBA" id="ARBA00023136"/>
    </source>
</evidence>
<organism evidence="10 11">
    <name type="scientific">Ponticaulis profundi</name>
    <dbReference type="NCBI Taxonomy" id="2665222"/>
    <lineage>
        <taxon>Bacteria</taxon>
        <taxon>Pseudomonadati</taxon>
        <taxon>Pseudomonadota</taxon>
        <taxon>Alphaproteobacteria</taxon>
        <taxon>Hyphomonadales</taxon>
        <taxon>Hyphomonadaceae</taxon>
        <taxon>Ponticaulis</taxon>
    </lineage>
</organism>
<keyword evidence="8 9" id="KW-0472">Membrane</keyword>
<keyword evidence="6 9" id="KW-1133">Transmembrane helix</keyword>
<dbReference type="NCBIfam" id="TIGR01410">
    <property type="entry name" value="tatB"/>
    <property type="match status" value="1"/>
</dbReference>
<keyword evidence="2" id="KW-0813">Transport</keyword>
<accession>A0ABW1SF46</accession>
<gene>
    <name evidence="10" type="primary">tatB</name>
    <name evidence="10" type="ORF">ACFQDM_17285</name>
</gene>
<evidence type="ECO:0000256" key="2">
    <source>
        <dbReference type="ARBA" id="ARBA00022448"/>
    </source>
</evidence>
<dbReference type="Gene3D" id="1.20.5.3310">
    <property type="match status" value="1"/>
</dbReference>
<evidence type="ECO:0000256" key="3">
    <source>
        <dbReference type="ARBA" id="ARBA00022475"/>
    </source>
</evidence>
<keyword evidence="5" id="KW-0653">Protein transport</keyword>
<evidence type="ECO:0000256" key="7">
    <source>
        <dbReference type="ARBA" id="ARBA00023010"/>
    </source>
</evidence>
<evidence type="ECO:0000256" key="9">
    <source>
        <dbReference type="SAM" id="Phobius"/>
    </source>
</evidence>
<dbReference type="PANTHER" id="PTHR33162:SF1">
    <property type="entry name" value="SEC-INDEPENDENT PROTEIN TRANSLOCASE PROTEIN TATA, CHLOROPLASTIC"/>
    <property type="match status" value="1"/>
</dbReference>
<evidence type="ECO:0000256" key="6">
    <source>
        <dbReference type="ARBA" id="ARBA00022989"/>
    </source>
</evidence>
<evidence type="ECO:0000256" key="1">
    <source>
        <dbReference type="ARBA" id="ARBA00004167"/>
    </source>
</evidence>
<keyword evidence="11" id="KW-1185">Reference proteome</keyword>
<proteinExistence type="predicted"/>
<dbReference type="Pfam" id="PF02416">
    <property type="entry name" value="TatA_B_E"/>
    <property type="match status" value="1"/>
</dbReference>
<comment type="caution">
    <text evidence="10">The sequence shown here is derived from an EMBL/GenBank/DDBJ whole genome shotgun (WGS) entry which is preliminary data.</text>
</comment>
<comment type="subcellular location">
    <subcellularLocation>
        <location evidence="1">Membrane</location>
        <topology evidence="1">Single-pass membrane protein</topology>
    </subcellularLocation>
</comment>
<reference evidence="11" key="1">
    <citation type="journal article" date="2019" name="Int. J. Syst. Evol. Microbiol.">
        <title>The Global Catalogue of Microorganisms (GCM) 10K type strain sequencing project: providing services to taxonomists for standard genome sequencing and annotation.</title>
        <authorList>
            <consortium name="The Broad Institute Genomics Platform"/>
            <consortium name="The Broad Institute Genome Sequencing Center for Infectious Disease"/>
            <person name="Wu L."/>
            <person name="Ma J."/>
        </authorList>
    </citation>
    <scope>NUCLEOTIDE SEQUENCE [LARGE SCALE GENOMIC DNA]</scope>
    <source>
        <strain evidence="11">CGMCC-1.15741</strain>
    </source>
</reference>